<dbReference type="InterPro" id="IPR036412">
    <property type="entry name" value="HAD-like_sf"/>
</dbReference>
<comment type="caution">
    <text evidence="2">The sequence shown here is derived from an EMBL/GenBank/DDBJ whole genome shotgun (WGS) entry which is preliminary data.</text>
</comment>
<dbReference type="Proteomes" id="UP000823046">
    <property type="component" value="Unassembled WGS sequence"/>
</dbReference>
<sequence length="418" mass="48217">MAALHHTLQLGRRREMARCGDGRKPGWMRAEFFMKNHLRFVLCNEERKEWDNPPLGQCKQNYEIIRQNDPSNSHSSVLDKSVIQNSSGIASDGYSSIDYTLVEGELSRVEGPAVMLVCDLDGTLIGHSEYLQQFNLLWLKKHAWRNSLLVYNTGRNLKDALLCSQEENLLQPDFLVCGVGTELYHFDAIPSEEYLSLLPLTEEQSDIQAEWKFPWWCPSFQYVRVLFSWREKIAKKFSRDTMESYIEENFPTIRINGTKLYDPWRLSLSVSLHNPEWEKLLLCFNQKDVKLLVSGSGEWRFDFVYDPRIKKFVNKISSSLLLQNRFFDILPPSGGKLHPILFLMERYTFSASQVLLAYLCLTANSLISLLHQNSPPPPHEHVVFSEFPCAGGIIQAMNVFGYGYGSSLSHDYSTLFYI</sequence>
<organism evidence="2 3">
    <name type="scientific">Cardiosporidium cionae</name>
    <dbReference type="NCBI Taxonomy" id="476202"/>
    <lineage>
        <taxon>Eukaryota</taxon>
        <taxon>Sar</taxon>
        <taxon>Alveolata</taxon>
        <taxon>Apicomplexa</taxon>
        <taxon>Aconoidasida</taxon>
        <taxon>Nephromycida</taxon>
        <taxon>Cardiosporidium</taxon>
    </lineage>
</organism>
<name>A0ABQ7J7V2_9APIC</name>
<feature type="domain" description="Sucrose phosphatase-like" evidence="1">
    <location>
        <begin position="113"/>
        <end position="194"/>
    </location>
</feature>
<evidence type="ECO:0000313" key="2">
    <source>
        <dbReference type="EMBL" id="KAF8820062.1"/>
    </source>
</evidence>
<keyword evidence="3" id="KW-1185">Reference proteome</keyword>
<protein>
    <submittedName>
        <fullName evidence="2">Sucrose-6F-phosphate phosphohydrolase</fullName>
    </submittedName>
</protein>
<reference evidence="2 3" key="1">
    <citation type="journal article" date="2020" name="bioRxiv">
        <title>Metabolic contributions of an alphaproteobacterial endosymbiont in the apicomplexan Cardiosporidium cionae.</title>
        <authorList>
            <person name="Hunter E.S."/>
            <person name="Paight C.J."/>
            <person name="Lane C.E."/>
        </authorList>
    </citation>
    <scope>NUCLEOTIDE SEQUENCE [LARGE SCALE GENOMIC DNA]</scope>
    <source>
        <strain evidence="2">ESH_2018</strain>
    </source>
</reference>
<dbReference type="EMBL" id="JADAQX010000495">
    <property type="protein sequence ID" value="KAF8820062.1"/>
    <property type="molecule type" value="Genomic_DNA"/>
</dbReference>
<gene>
    <name evidence="2" type="ORF">IE077_003626</name>
</gene>
<dbReference type="Pfam" id="PF05116">
    <property type="entry name" value="S6PP"/>
    <property type="match status" value="1"/>
</dbReference>
<proteinExistence type="predicted"/>
<evidence type="ECO:0000313" key="3">
    <source>
        <dbReference type="Proteomes" id="UP000823046"/>
    </source>
</evidence>
<evidence type="ECO:0000259" key="1">
    <source>
        <dbReference type="Pfam" id="PF05116"/>
    </source>
</evidence>
<accession>A0ABQ7J7V2</accession>
<dbReference type="SUPFAM" id="SSF56784">
    <property type="entry name" value="HAD-like"/>
    <property type="match status" value="1"/>
</dbReference>
<dbReference type="InterPro" id="IPR006380">
    <property type="entry name" value="SPP-like_dom"/>
</dbReference>
<dbReference type="InterPro" id="IPR023214">
    <property type="entry name" value="HAD_sf"/>
</dbReference>
<dbReference type="Gene3D" id="3.40.50.1000">
    <property type="entry name" value="HAD superfamily/HAD-like"/>
    <property type="match status" value="1"/>
</dbReference>